<dbReference type="AlphaFoldDB" id="A0AAV6G9L0"/>
<evidence type="ECO:0000256" key="6">
    <source>
        <dbReference type="ARBA" id="ARBA00023315"/>
    </source>
</evidence>
<sequence length="282" mass="32168">MVRLDLGSVVLRRMRLEDIEAVKGLIKEGCEGTENRLILHLLTRPLALFMLAVLSSILRCVLHSFILALVIPVFIVIIYLKLTLPRSTGILGARRPYWDYVGSTYLAERDSELENPYSRMARPVGVRGKAQEKAKRKKKKEEKGKEAENHDMEDLQDRARVAGEVWVVDCDGEVIGCVSREPVNRSGATRICRLVVQSWYRREGLGSLLVQCLTNREKERGSRRVYAHVPFPSRVGELFFRKLGYRLQGEVADGEEVLNKDFEEPQKGWLGFPVTKVFVKDL</sequence>
<dbReference type="InterPro" id="IPR000182">
    <property type="entry name" value="GNAT_dom"/>
</dbReference>
<dbReference type="EMBL" id="JADWDJ010000013">
    <property type="protein sequence ID" value="KAG5271823.1"/>
    <property type="molecule type" value="Genomic_DNA"/>
</dbReference>
<dbReference type="InterPro" id="IPR016181">
    <property type="entry name" value="Acyl_CoA_acyltransferase"/>
</dbReference>
<comment type="subcellular location">
    <subcellularLocation>
        <location evidence="1">Membrane</location>
    </subcellularLocation>
</comment>
<reference evidence="13" key="1">
    <citation type="submission" date="2020-10" db="EMBL/GenBank/DDBJ databases">
        <title>Chromosome-scale genome assembly of the Allis shad, Alosa alosa.</title>
        <authorList>
            <person name="Margot Z."/>
            <person name="Christophe K."/>
            <person name="Cabau C."/>
            <person name="Louis A."/>
            <person name="Berthelot C."/>
            <person name="Parey E."/>
            <person name="Roest Crollius H."/>
            <person name="Montfort J."/>
            <person name="Robinson-Rechavi M."/>
            <person name="Bucao C."/>
            <person name="Bouchez O."/>
            <person name="Gislard M."/>
            <person name="Lluch J."/>
            <person name="Milhes M."/>
            <person name="Lampietro C."/>
            <person name="Lopez Roques C."/>
            <person name="Donnadieu C."/>
            <person name="Braasch I."/>
            <person name="Desvignes T."/>
            <person name="Postlethwait J."/>
            <person name="Bobe J."/>
            <person name="Guiguen Y."/>
        </authorList>
    </citation>
    <scope>NUCLEOTIDE SEQUENCE</scope>
    <source>
        <strain evidence="13">M-15738</strain>
        <tissue evidence="13">Blood</tissue>
    </source>
</reference>
<dbReference type="Proteomes" id="UP000823561">
    <property type="component" value="Chromosome 13"/>
</dbReference>
<gene>
    <name evidence="13" type="ORF">AALO_G00184380</name>
</gene>
<evidence type="ECO:0000313" key="13">
    <source>
        <dbReference type="EMBL" id="KAG5271823.1"/>
    </source>
</evidence>
<dbReference type="SUPFAM" id="SSF55729">
    <property type="entry name" value="Acyl-CoA N-acyltransferases (Nat)"/>
    <property type="match status" value="1"/>
</dbReference>
<feature type="domain" description="N-acetyltransferase" evidence="12">
    <location>
        <begin position="124"/>
        <end position="263"/>
    </location>
</feature>
<feature type="compositionally biased region" description="Basic and acidic residues" evidence="10">
    <location>
        <begin position="141"/>
        <end position="153"/>
    </location>
</feature>
<evidence type="ECO:0000256" key="5">
    <source>
        <dbReference type="ARBA" id="ARBA00023136"/>
    </source>
</evidence>
<comment type="function">
    <text evidence="7">Probable acetyltransferase.</text>
</comment>
<organism evidence="13 14">
    <name type="scientific">Alosa alosa</name>
    <name type="common">allis shad</name>
    <dbReference type="NCBI Taxonomy" id="278164"/>
    <lineage>
        <taxon>Eukaryota</taxon>
        <taxon>Metazoa</taxon>
        <taxon>Chordata</taxon>
        <taxon>Craniata</taxon>
        <taxon>Vertebrata</taxon>
        <taxon>Euteleostomi</taxon>
        <taxon>Actinopterygii</taxon>
        <taxon>Neopterygii</taxon>
        <taxon>Teleostei</taxon>
        <taxon>Clupei</taxon>
        <taxon>Clupeiformes</taxon>
        <taxon>Clupeoidei</taxon>
        <taxon>Clupeidae</taxon>
        <taxon>Alosa</taxon>
    </lineage>
</organism>
<evidence type="ECO:0000256" key="7">
    <source>
        <dbReference type="ARBA" id="ARBA00037582"/>
    </source>
</evidence>
<feature type="transmembrane region" description="Helical" evidence="11">
    <location>
        <begin position="64"/>
        <end position="84"/>
    </location>
</feature>
<evidence type="ECO:0000256" key="4">
    <source>
        <dbReference type="ARBA" id="ARBA00022989"/>
    </source>
</evidence>
<dbReference type="PROSITE" id="PS51186">
    <property type="entry name" value="GNAT"/>
    <property type="match status" value="1"/>
</dbReference>
<keyword evidence="4 11" id="KW-1133">Transmembrane helix</keyword>
<keyword evidence="3 11" id="KW-0812">Transmembrane</keyword>
<keyword evidence="14" id="KW-1185">Reference proteome</keyword>
<dbReference type="PANTHER" id="PTHR13947:SF51">
    <property type="entry name" value="N-ACETYLTRANSFERASE 14-RELATED"/>
    <property type="match status" value="1"/>
</dbReference>
<name>A0AAV6G9L0_9TELE</name>
<keyword evidence="6" id="KW-0012">Acyltransferase</keyword>
<evidence type="ECO:0000259" key="12">
    <source>
        <dbReference type="PROSITE" id="PS51186"/>
    </source>
</evidence>
<protein>
    <recommendedName>
        <fullName evidence="9">Probable N-acetyltransferase 14</fullName>
    </recommendedName>
</protein>
<dbReference type="Pfam" id="PF00583">
    <property type="entry name" value="Acetyltransf_1"/>
    <property type="match status" value="1"/>
</dbReference>
<dbReference type="GO" id="GO:0016020">
    <property type="term" value="C:membrane"/>
    <property type="evidence" value="ECO:0007669"/>
    <property type="project" value="UniProtKB-SubCell"/>
</dbReference>
<evidence type="ECO:0000256" key="10">
    <source>
        <dbReference type="SAM" id="MobiDB-lite"/>
    </source>
</evidence>
<comment type="similarity">
    <text evidence="8">Belongs to the camello family.</text>
</comment>
<comment type="caution">
    <text evidence="13">The sequence shown here is derived from an EMBL/GenBank/DDBJ whole genome shotgun (WGS) entry which is preliminary data.</text>
</comment>
<evidence type="ECO:0000256" key="8">
    <source>
        <dbReference type="ARBA" id="ARBA00038470"/>
    </source>
</evidence>
<evidence type="ECO:0000256" key="3">
    <source>
        <dbReference type="ARBA" id="ARBA00022692"/>
    </source>
</evidence>
<evidence type="ECO:0000256" key="2">
    <source>
        <dbReference type="ARBA" id="ARBA00022679"/>
    </source>
</evidence>
<evidence type="ECO:0000256" key="11">
    <source>
        <dbReference type="SAM" id="Phobius"/>
    </source>
</evidence>
<evidence type="ECO:0000256" key="1">
    <source>
        <dbReference type="ARBA" id="ARBA00004370"/>
    </source>
</evidence>
<feature type="region of interest" description="Disordered" evidence="10">
    <location>
        <begin position="124"/>
        <end position="153"/>
    </location>
</feature>
<dbReference type="InterPro" id="IPR050769">
    <property type="entry name" value="NAT_camello-type"/>
</dbReference>
<evidence type="ECO:0000313" key="14">
    <source>
        <dbReference type="Proteomes" id="UP000823561"/>
    </source>
</evidence>
<proteinExistence type="inferred from homology"/>
<evidence type="ECO:0000256" key="9">
    <source>
        <dbReference type="ARBA" id="ARBA00040241"/>
    </source>
</evidence>
<keyword evidence="5 11" id="KW-0472">Membrane</keyword>
<dbReference type="CDD" id="cd04301">
    <property type="entry name" value="NAT_SF"/>
    <property type="match status" value="1"/>
</dbReference>
<dbReference type="GO" id="GO:0008080">
    <property type="term" value="F:N-acetyltransferase activity"/>
    <property type="evidence" value="ECO:0007669"/>
    <property type="project" value="InterPro"/>
</dbReference>
<keyword evidence="2" id="KW-0808">Transferase</keyword>
<dbReference type="Gene3D" id="3.40.630.30">
    <property type="match status" value="1"/>
</dbReference>
<accession>A0AAV6G9L0</accession>
<dbReference type="PANTHER" id="PTHR13947">
    <property type="entry name" value="GNAT FAMILY N-ACETYLTRANSFERASE"/>
    <property type="match status" value="1"/>
</dbReference>